<keyword evidence="2" id="KW-1185">Reference proteome</keyword>
<keyword evidence="1" id="KW-0067">ATP-binding</keyword>
<evidence type="ECO:0000313" key="2">
    <source>
        <dbReference type="Proteomes" id="UP001054837"/>
    </source>
</evidence>
<comment type="caution">
    <text evidence="1">The sequence shown here is derived from an EMBL/GenBank/DDBJ whole genome shotgun (WGS) entry which is preliminary data.</text>
</comment>
<keyword evidence="1" id="KW-0347">Helicase</keyword>
<evidence type="ECO:0000313" key="1">
    <source>
        <dbReference type="EMBL" id="GIY69324.1"/>
    </source>
</evidence>
<dbReference type="PANTHER" id="PTHR38681">
    <property type="entry name" value="RETROVIRUS-RELATED POL POLYPROTEIN FROM TRANSPOSON 412-LIKE PROTEIN-RELATED"/>
    <property type="match status" value="1"/>
</dbReference>
<dbReference type="Proteomes" id="UP001054837">
    <property type="component" value="Unassembled WGS sequence"/>
</dbReference>
<gene>
    <name evidence="1" type="primary">AVEN_38360_1</name>
    <name evidence="1" type="ORF">CDAR_121251</name>
</gene>
<dbReference type="EMBL" id="BPLQ01013033">
    <property type="protein sequence ID" value="GIY69324.1"/>
    <property type="molecule type" value="Genomic_DNA"/>
</dbReference>
<sequence>MGIRSPIKDDIQATFSELVYGSTLRLASDVFCSDRLSPPSPTSTYITQLREIMLSLHPTATSKHRTKSIYTHPPLYSGSHVYSRIDCVQPPLSQPYSGLHHLIARKGKTFIITVKGKN</sequence>
<name>A0AAV4VH66_9ARAC</name>
<organism evidence="1 2">
    <name type="scientific">Caerostris darwini</name>
    <dbReference type="NCBI Taxonomy" id="1538125"/>
    <lineage>
        <taxon>Eukaryota</taxon>
        <taxon>Metazoa</taxon>
        <taxon>Ecdysozoa</taxon>
        <taxon>Arthropoda</taxon>
        <taxon>Chelicerata</taxon>
        <taxon>Arachnida</taxon>
        <taxon>Araneae</taxon>
        <taxon>Araneomorphae</taxon>
        <taxon>Entelegynae</taxon>
        <taxon>Araneoidea</taxon>
        <taxon>Araneidae</taxon>
        <taxon>Caerostris</taxon>
    </lineage>
</organism>
<protein>
    <submittedName>
        <fullName evidence="1">ATP-dependent DNA helicase</fullName>
    </submittedName>
</protein>
<dbReference type="GO" id="GO:0004386">
    <property type="term" value="F:helicase activity"/>
    <property type="evidence" value="ECO:0007669"/>
    <property type="project" value="UniProtKB-KW"/>
</dbReference>
<accession>A0AAV4VH66</accession>
<reference evidence="1 2" key="1">
    <citation type="submission" date="2021-06" db="EMBL/GenBank/DDBJ databases">
        <title>Caerostris darwini draft genome.</title>
        <authorList>
            <person name="Kono N."/>
            <person name="Arakawa K."/>
        </authorList>
    </citation>
    <scope>NUCLEOTIDE SEQUENCE [LARGE SCALE GENOMIC DNA]</scope>
</reference>
<keyword evidence="1" id="KW-0547">Nucleotide-binding</keyword>
<proteinExistence type="predicted"/>
<keyword evidence="1" id="KW-0378">Hydrolase</keyword>
<dbReference type="PANTHER" id="PTHR38681:SF1">
    <property type="entry name" value="RETROVIRUS-RELATED POL POLYPROTEIN FROM TRANSPOSON 412-LIKE PROTEIN"/>
    <property type="match status" value="1"/>
</dbReference>
<dbReference type="AlphaFoldDB" id="A0AAV4VH66"/>